<accession>A0A4Q0YJE9</accession>
<feature type="transmembrane region" description="Helical" evidence="2">
    <location>
        <begin position="59"/>
        <end position="79"/>
    </location>
</feature>
<protein>
    <submittedName>
        <fullName evidence="3">Uncharacterized protein</fullName>
    </submittedName>
</protein>
<keyword evidence="2" id="KW-0812">Transmembrane</keyword>
<evidence type="ECO:0000256" key="2">
    <source>
        <dbReference type="SAM" id="Phobius"/>
    </source>
</evidence>
<name>A0A4Q0YJE9_9BACT</name>
<sequence length="342" mass="40346">MENVKSNIKGVSQRIFFKYFTIFISFPLIFLVIHLSFYFSTKSIVKANQSVNPEATEYFIHANVIATLWINILHDYLFINYDSKLMKPFLVTTNYFFQKGEYYINPKNAENAVWWFLTYSRIYKIHSSFRNDNSMNIYFLSKDEEMRLRYKLTDYIINLGENGVKGVDFGKYTISAMHSFFGTHFSHINIDKHYLGDTEIQRVRNFKSDKNLYNAKVKSYESYRKFLGDKKNQDKDWLLTSLNNLSTRLNWLIAIDIKNGILNNCSNIYIPQYLKSFEKLIISLSITNNSISNRGIKNEFWKLSDGDLILLDILENSCNKYNKEIKEIKQKLNKLEGQENGN</sequence>
<dbReference type="RefSeq" id="WP_128979576.1">
    <property type="nucleotide sequence ID" value="NZ_PDKJ01000003.1"/>
</dbReference>
<dbReference type="Proteomes" id="UP000290172">
    <property type="component" value="Unassembled WGS sequence"/>
</dbReference>
<reference evidence="3 4" key="1">
    <citation type="submission" date="2017-10" db="EMBL/GenBank/DDBJ databases">
        <title>Genomics of the genus Arcobacter.</title>
        <authorList>
            <person name="Perez-Cataluna A."/>
            <person name="Figueras M.J."/>
        </authorList>
    </citation>
    <scope>NUCLEOTIDE SEQUENCE [LARGE SCALE GENOMIC DNA]</scope>
    <source>
        <strain evidence="3 4">CECT 8993</strain>
    </source>
</reference>
<feature type="coiled-coil region" evidence="1">
    <location>
        <begin position="311"/>
        <end position="338"/>
    </location>
</feature>
<organism evidence="3 4">
    <name type="scientific">Halarcobacter ebronensis</name>
    <dbReference type="NCBI Taxonomy" id="1462615"/>
    <lineage>
        <taxon>Bacteria</taxon>
        <taxon>Pseudomonadati</taxon>
        <taxon>Campylobacterota</taxon>
        <taxon>Epsilonproteobacteria</taxon>
        <taxon>Campylobacterales</taxon>
        <taxon>Arcobacteraceae</taxon>
        <taxon>Halarcobacter</taxon>
    </lineage>
</organism>
<proteinExistence type="predicted"/>
<keyword evidence="2" id="KW-1133">Transmembrane helix</keyword>
<comment type="caution">
    <text evidence="3">The sequence shown here is derived from an EMBL/GenBank/DDBJ whole genome shotgun (WGS) entry which is preliminary data.</text>
</comment>
<evidence type="ECO:0000313" key="3">
    <source>
        <dbReference type="EMBL" id="RXJ69309.1"/>
    </source>
</evidence>
<dbReference type="EMBL" id="PDKJ01000003">
    <property type="protein sequence ID" value="RXJ69309.1"/>
    <property type="molecule type" value="Genomic_DNA"/>
</dbReference>
<keyword evidence="1" id="KW-0175">Coiled coil</keyword>
<keyword evidence="2" id="KW-0472">Membrane</keyword>
<evidence type="ECO:0000313" key="4">
    <source>
        <dbReference type="Proteomes" id="UP000290172"/>
    </source>
</evidence>
<feature type="transmembrane region" description="Helical" evidence="2">
    <location>
        <begin position="20"/>
        <end position="39"/>
    </location>
</feature>
<dbReference type="AlphaFoldDB" id="A0A4Q0YJE9"/>
<evidence type="ECO:0000256" key="1">
    <source>
        <dbReference type="SAM" id="Coils"/>
    </source>
</evidence>
<gene>
    <name evidence="3" type="ORF">CRV08_04685</name>
</gene>